<dbReference type="Pfam" id="PF06974">
    <property type="entry name" value="WS_DGAT_C"/>
    <property type="match status" value="1"/>
</dbReference>
<evidence type="ECO:0000256" key="9">
    <source>
        <dbReference type="ARBA" id="ARBA00023315"/>
    </source>
</evidence>
<comment type="caution">
    <text evidence="14">The sequence shown here is derived from an EMBL/GenBank/DDBJ whole genome shotgun (WGS) entry which is preliminary data.</text>
</comment>
<evidence type="ECO:0000259" key="13">
    <source>
        <dbReference type="Pfam" id="PF06974"/>
    </source>
</evidence>
<feature type="region of interest" description="Disordered" evidence="11">
    <location>
        <begin position="331"/>
        <end position="355"/>
    </location>
</feature>
<reference evidence="15" key="1">
    <citation type="journal article" date="2019" name="Int. J. Syst. Evol. Microbiol.">
        <title>The Global Catalogue of Microorganisms (GCM) 10K type strain sequencing project: providing services to taxonomists for standard genome sequencing and annotation.</title>
        <authorList>
            <consortium name="The Broad Institute Genomics Platform"/>
            <consortium name="The Broad Institute Genome Sequencing Center for Infectious Disease"/>
            <person name="Wu L."/>
            <person name="Ma J."/>
        </authorList>
    </citation>
    <scope>NUCLEOTIDE SEQUENCE [LARGE SCALE GENOMIC DNA]</scope>
    <source>
        <strain evidence="15">JCM 17555</strain>
    </source>
</reference>
<accession>A0ABP7PKU6</accession>
<evidence type="ECO:0000256" key="8">
    <source>
        <dbReference type="ARBA" id="ARBA00023098"/>
    </source>
</evidence>
<comment type="catalytic activity">
    <reaction evidence="10">
        <text>an acyl-CoA + a 1,2-diacyl-sn-glycerol = a triacyl-sn-glycerol + CoA</text>
        <dbReference type="Rhea" id="RHEA:10868"/>
        <dbReference type="ChEBI" id="CHEBI:17815"/>
        <dbReference type="ChEBI" id="CHEBI:57287"/>
        <dbReference type="ChEBI" id="CHEBI:58342"/>
        <dbReference type="ChEBI" id="CHEBI:64615"/>
        <dbReference type="EC" id="2.3.1.20"/>
    </reaction>
</comment>
<comment type="pathway">
    <text evidence="2">Lipid metabolism.</text>
</comment>
<evidence type="ECO:0000256" key="10">
    <source>
        <dbReference type="ARBA" id="ARBA00048109"/>
    </source>
</evidence>
<comment type="similarity">
    <text evidence="3">Belongs to the long-chain O-acyltransferase family.</text>
</comment>
<dbReference type="EMBL" id="BAABBO010000011">
    <property type="protein sequence ID" value="GAA3967278.1"/>
    <property type="molecule type" value="Genomic_DNA"/>
</dbReference>
<evidence type="ECO:0000256" key="7">
    <source>
        <dbReference type="ARBA" id="ARBA00022798"/>
    </source>
</evidence>
<evidence type="ECO:0000259" key="12">
    <source>
        <dbReference type="Pfam" id="PF03007"/>
    </source>
</evidence>
<organism evidence="14 15">
    <name type="scientific">Allohahella marinimesophila</name>
    <dbReference type="NCBI Taxonomy" id="1054972"/>
    <lineage>
        <taxon>Bacteria</taxon>
        <taxon>Pseudomonadati</taxon>
        <taxon>Pseudomonadota</taxon>
        <taxon>Gammaproteobacteria</taxon>
        <taxon>Oceanospirillales</taxon>
        <taxon>Hahellaceae</taxon>
        <taxon>Allohahella</taxon>
    </lineage>
</organism>
<proteinExistence type="inferred from homology"/>
<keyword evidence="8" id="KW-0443">Lipid metabolism</keyword>
<evidence type="ECO:0000313" key="14">
    <source>
        <dbReference type="EMBL" id="GAA3967278.1"/>
    </source>
</evidence>
<keyword evidence="9" id="KW-0012">Acyltransferase</keyword>
<dbReference type="InterPro" id="IPR014292">
    <property type="entry name" value="Acyl_transf_WS/DGAT"/>
</dbReference>
<evidence type="ECO:0000256" key="1">
    <source>
        <dbReference type="ARBA" id="ARBA00004771"/>
    </source>
</evidence>
<evidence type="ECO:0000256" key="4">
    <source>
        <dbReference type="ARBA" id="ARBA00013244"/>
    </source>
</evidence>
<comment type="pathway">
    <text evidence="1">Glycerolipid metabolism; triacylglycerol biosynthesis.</text>
</comment>
<feature type="domain" description="O-acyltransferase WSD1-like N-terminal" evidence="12">
    <location>
        <begin position="24"/>
        <end position="298"/>
    </location>
</feature>
<name>A0ABP7PKU6_9GAMM</name>
<dbReference type="Pfam" id="PF03007">
    <property type="entry name" value="WS_DGAT_cat"/>
    <property type="match status" value="1"/>
</dbReference>
<evidence type="ECO:0000313" key="15">
    <source>
        <dbReference type="Proteomes" id="UP001501337"/>
    </source>
</evidence>
<feature type="region of interest" description="Disordered" evidence="11">
    <location>
        <begin position="171"/>
        <end position="197"/>
    </location>
</feature>
<protein>
    <recommendedName>
        <fullName evidence="4">diacylglycerol O-acyltransferase</fullName>
        <ecNumber evidence="4">2.3.1.20</ecNumber>
    </recommendedName>
</protein>
<dbReference type="InterPro" id="IPR009721">
    <property type="entry name" value="O-acyltransferase_WSD1_C"/>
</dbReference>
<dbReference type="NCBIfam" id="TIGR02946">
    <property type="entry name" value="acyl_WS_DGAT"/>
    <property type="match status" value="1"/>
</dbReference>
<evidence type="ECO:0000256" key="11">
    <source>
        <dbReference type="SAM" id="MobiDB-lite"/>
    </source>
</evidence>
<keyword evidence="6" id="KW-0808">Transferase</keyword>
<dbReference type="Proteomes" id="UP001501337">
    <property type="component" value="Unassembled WGS sequence"/>
</dbReference>
<keyword evidence="7" id="KW-0319">Glycerol metabolism</keyword>
<dbReference type="InterPro" id="IPR004255">
    <property type="entry name" value="O-acyltransferase_WSD1_N"/>
</dbReference>
<sequence length="503" mass="55679">MIAPQPNLSLEYVMLSDFPIDPVSGNDAAWLRLDRPTNHMIITAMAITDPLSPSQFRQLIERRFAHLHRFCCRPVVHSGVYLWEQMDDIDISRHIRHECLPPGAGKPELEHFVSSLQSLPLAPDRPLWEFILLEGYEQQSVAIMRVHHCYADGLALISIFAALTDDHQVVSAGGPDADDEAEIGRQSGASGSTRRRTADRVKAGLEAVSHGVERVTHLNFRLSPERYRWLKAETLEGRGLQLLNSAAELARLAALPRDPETVMSQRLGEQKRALWSSRLPLDDFKAVARQFGASVNDVLLSCVAGGLGKYLAEHQSVDEHLELRATVPVNLRPSSQGQQDSTVEKTAAQQPDDEDDLLGNQFGTIFIPLAVGLRNRVERLYKTKHDMRALKGSVQPMLSHIVIGATGLMPTMLQQPLMDAFSNKTSLVLSNVPGSKEQRFIAGSAVNELMFWVPQGGETGLGISLLSYNGFVQIGLLCDPHCVVFPQQLMKHICGELEEYLAA</sequence>
<evidence type="ECO:0000256" key="6">
    <source>
        <dbReference type="ARBA" id="ARBA00022679"/>
    </source>
</evidence>
<feature type="compositionally biased region" description="Polar residues" evidence="11">
    <location>
        <begin position="332"/>
        <end position="341"/>
    </location>
</feature>
<feature type="domain" description="O-acyltransferase WSD1 C-terminal" evidence="13">
    <location>
        <begin position="359"/>
        <end position="499"/>
    </location>
</feature>
<dbReference type="SUPFAM" id="SSF52777">
    <property type="entry name" value="CoA-dependent acyltransferases"/>
    <property type="match status" value="1"/>
</dbReference>
<evidence type="ECO:0000256" key="2">
    <source>
        <dbReference type="ARBA" id="ARBA00005189"/>
    </source>
</evidence>
<keyword evidence="5" id="KW-0444">Lipid biosynthesis</keyword>
<dbReference type="PANTHER" id="PTHR31650">
    <property type="entry name" value="O-ACYLTRANSFERASE (WSD1-LIKE) FAMILY PROTEIN"/>
    <property type="match status" value="1"/>
</dbReference>
<dbReference type="EC" id="2.3.1.20" evidence="4"/>
<keyword evidence="15" id="KW-1185">Reference proteome</keyword>
<gene>
    <name evidence="14" type="ORF">GCM10022278_26330</name>
</gene>
<dbReference type="InterPro" id="IPR045034">
    <property type="entry name" value="O-acyltransferase_WSD1-like"/>
</dbReference>
<evidence type="ECO:0000256" key="5">
    <source>
        <dbReference type="ARBA" id="ARBA00022516"/>
    </source>
</evidence>
<dbReference type="PANTHER" id="PTHR31650:SF1">
    <property type="entry name" value="WAX ESTER SYNTHASE_DIACYLGLYCEROL ACYLTRANSFERASE 4-RELATED"/>
    <property type="match status" value="1"/>
</dbReference>
<evidence type="ECO:0000256" key="3">
    <source>
        <dbReference type="ARBA" id="ARBA00009587"/>
    </source>
</evidence>